<keyword evidence="9 13" id="KW-0798">TonB box</keyword>
<dbReference type="Proteomes" id="UP000321301">
    <property type="component" value="Unassembled WGS sequence"/>
</dbReference>
<evidence type="ECO:0000256" key="7">
    <source>
        <dbReference type="ARBA" id="ARBA00023004"/>
    </source>
</evidence>
<dbReference type="GO" id="GO:0009279">
    <property type="term" value="C:cell outer membrane"/>
    <property type="evidence" value="ECO:0007669"/>
    <property type="project" value="UniProtKB-SubCell"/>
</dbReference>
<proteinExistence type="inferred from homology"/>
<keyword evidence="17" id="KW-0675">Receptor</keyword>
<dbReference type="Gene3D" id="2.170.130.10">
    <property type="entry name" value="TonB-dependent receptor, plug domain"/>
    <property type="match status" value="1"/>
</dbReference>
<dbReference type="PROSITE" id="PS52016">
    <property type="entry name" value="TONB_DEPENDENT_REC_3"/>
    <property type="match status" value="1"/>
</dbReference>
<comment type="subcellular location">
    <subcellularLocation>
        <location evidence="1 12">Cell outer membrane</location>
        <topology evidence="1 12">Multi-pass membrane protein</topology>
    </subcellularLocation>
</comment>
<evidence type="ECO:0000256" key="6">
    <source>
        <dbReference type="ARBA" id="ARBA00022729"/>
    </source>
</evidence>
<evidence type="ECO:0000256" key="2">
    <source>
        <dbReference type="ARBA" id="ARBA00022448"/>
    </source>
</evidence>
<comment type="caution">
    <text evidence="17">The sequence shown here is derived from an EMBL/GenBank/DDBJ whole genome shotgun (WGS) entry which is preliminary data.</text>
</comment>
<evidence type="ECO:0000256" key="4">
    <source>
        <dbReference type="ARBA" id="ARBA00022496"/>
    </source>
</evidence>
<organism evidence="17 18">
    <name type="scientific">Cyclobacterium qasimii</name>
    <dbReference type="NCBI Taxonomy" id="1350429"/>
    <lineage>
        <taxon>Bacteria</taxon>
        <taxon>Pseudomonadati</taxon>
        <taxon>Bacteroidota</taxon>
        <taxon>Cytophagia</taxon>
        <taxon>Cytophagales</taxon>
        <taxon>Cyclobacteriaceae</taxon>
        <taxon>Cyclobacterium</taxon>
    </lineage>
</organism>
<feature type="domain" description="TonB-dependent receptor-like beta-barrel" evidence="15">
    <location>
        <begin position="282"/>
        <end position="739"/>
    </location>
</feature>
<dbReference type="InterPro" id="IPR036942">
    <property type="entry name" value="Beta-barrel_TonB_sf"/>
</dbReference>
<dbReference type="EMBL" id="BJYV01000001">
    <property type="protein sequence ID" value="GEO19503.1"/>
    <property type="molecule type" value="Genomic_DNA"/>
</dbReference>
<evidence type="ECO:0000256" key="8">
    <source>
        <dbReference type="ARBA" id="ARBA00023065"/>
    </source>
</evidence>
<keyword evidence="5 12" id="KW-0812">Transmembrane</keyword>
<feature type="domain" description="TonB-dependent receptor plug" evidence="16">
    <location>
        <begin position="117"/>
        <end position="222"/>
    </location>
</feature>
<keyword evidence="6 14" id="KW-0732">Signal</keyword>
<dbReference type="AlphaFoldDB" id="A0A512C5K9"/>
<dbReference type="SUPFAM" id="SSF49464">
    <property type="entry name" value="Carboxypeptidase regulatory domain-like"/>
    <property type="match status" value="1"/>
</dbReference>
<keyword evidence="7" id="KW-0408">Iron</keyword>
<gene>
    <name evidence="17" type="ORF">CQA01_00370</name>
</gene>
<accession>A0A512C5K9</accession>
<evidence type="ECO:0000313" key="17">
    <source>
        <dbReference type="EMBL" id="GEO19503.1"/>
    </source>
</evidence>
<protein>
    <submittedName>
        <fullName evidence="17">TonB-dependent receptor</fullName>
    </submittedName>
</protein>
<dbReference type="InterPro" id="IPR037066">
    <property type="entry name" value="Plug_dom_sf"/>
</dbReference>
<evidence type="ECO:0000256" key="3">
    <source>
        <dbReference type="ARBA" id="ARBA00022452"/>
    </source>
</evidence>
<evidence type="ECO:0000256" key="11">
    <source>
        <dbReference type="ARBA" id="ARBA00023237"/>
    </source>
</evidence>
<keyword evidence="11 12" id="KW-0998">Cell outer membrane</keyword>
<dbReference type="InterPro" id="IPR008969">
    <property type="entry name" value="CarboxyPept-like_regulatory"/>
</dbReference>
<sequence length="780" mass="87942">MSFKNIMLACLCLFSVNIFAQTITVKGKIYDSETKEPVIGAIVQSLSSANTGTISTFSGEFTLSEISANDSLSIQLLGYMRVVIPASEQAIVALIPNPQDLQSVVVTANREAGLRTENPIAISKLSPTLINETKATQVFEIINKTPGVIMPSYNNEEHGMSIRQPMGTSAYYLYMEDGVPLRPLGVFNHNALLEVNQFAISNIEVVKGPVSSIYGPEAVGGAINFITQRPTILPTARIGIQADNWGHRRIQFGAGGKINKFGFYLGGLSSKQTNSWLESSDYDKTSINARLEYDFTDKTRLIGTFIYGDYYSQSPGRVDSVQFFTRDYKSSTDFTYRKSNAYRSRLTLEHDWNNEAKSFITLFQRNNKLGQNPSYRIQWLASNPSVATGQINSSDFTSLGAIAQHSQKFNFLDAKLIVGSTLDLSKNEFWAYTIDLNAILDPTGQYVEKYTLEQERPDLPISDFHGDITNFASYFQYDLQPLEKLRLSLGGRYDLMRFDYVNVINATSGDITYKRFTPKVGATYDLGNDKGLYANYSQGFSPPSLTAIFRPVPNTTPVEFYTNLNPAYFNSYEVGGWAAFLESKVYVDIAIYQMNGRNEILSIRQPNGSTDFQSAGETLHRGIEFGLSSKPSPEYKFRIGGTTALHRFEDFQVSDITTDELQNLGGYEMPSAPRWTWNAEFSYYPKWFPNFRTSFEWQYLGSWYLNQVNTVKYDGYDLFNFRMGYQWKGMEVYTNVLNLTNKLYANSARSGNNPTDRIEYNPGAPRIFVFGVQYNFVGKK</sequence>
<dbReference type="Pfam" id="PF00593">
    <property type="entry name" value="TonB_dep_Rec_b-barrel"/>
    <property type="match status" value="1"/>
</dbReference>
<name>A0A512C5K9_9BACT</name>
<keyword evidence="3 12" id="KW-1134">Transmembrane beta strand</keyword>
<evidence type="ECO:0000256" key="14">
    <source>
        <dbReference type="SAM" id="SignalP"/>
    </source>
</evidence>
<dbReference type="Gene3D" id="2.40.170.20">
    <property type="entry name" value="TonB-dependent receptor, beta-barrel domain"/>
    <property type="match status" value="1"/>
</dbReference>
<dbReference type="InterPro" id="IPR039426">
    <property type="entry name" value="TonB-dep_rcpt-like"/>
</dbReference>
<keyword evidence="2 12" id="KW-0813">Transport</keyword>
<evidence type="ECO:0000256" key="10">
    <source>
        <dbReference type="ARBA" id="ARBA00023136"/>
    </source>
</evidence>
<evidence type="ECO:0000256" key="13">
    <source>
        <dbReference type="RuleBase" id="RU003357"/>
    </source>
</evidence>
<keyword evidence="4" id="KW-0410">Iron transport</keyword>
<dbReference type="PANTHER" id="PTHR32552:SF68">
    <property type="entry name" value="FERRICHROME OUTER MEMBRANE TRANSPORTER_PHAGE RECEPTOR"/>
    <property type="match status" value="1"/>
</dbReference>
<evidence type="ECO:0000256" key="1">
    <source>
        <dbReference type="ARBA" id="ARBA00004571"/>
    </source>
</evidence>
<evidence type="ECO:0000256" key="12">
    <source>
        <dbReference type="PROSITE-ProRule" id="PRU01360"/>
    </source>
</evidence>
<keyword evidence="18" id="KW-1185">Reference proteome</keyword>
<evidence type="ECO:0000256" key="5">
    <source>
        <dbReference type="ARBA" id="ARBA00022692"/>
    </source>
</evidence>
<dbReference type="PANTHER" id="PTHR32552">
    <property type="entry name" value="FERRICHROME IRON RECEPTOR-RELATED"/>
    <property type="match status" value="1"/>
</dbReference>
<evidence type="ECO:0000256" key="9">
    <source>
        <dbReference type="ARBA" id="ARBA00023077"/>
    </source>
</evidence>
<dbReference type="InterPro" id="IPR000531">
    <property type="entry name" value="Beta-barrel_TonB"/>
</dbReference>
<dbReference type="Pfam" id="PF07715">
    <property type="entry name" value="Plug"/>
    <property type="match status" value="1"/>
</dbReference>
<dbReference type="GO" id="GO:0015344">
    <property type="term" value="F:siderophore uptake transmembrane transporter activity"/>
    <property type="evidence" value="ECO:0007669"/>
    <property type="project" value="TreeGrafter"/>
</dbReference>
<comment type="similarity">
    <text evidence="12 13">Belongs to the TonB-dependent receptor family.</text>
</comment>
<feature type="signal peptide" evidence="14">
    <location>
        <begin position="1"/>
        <end position="20"/>
    </location>
</feature>
<dbReference type="InterPro" id="IPR012910">
    <property type="entry name" value="Plug_dom"/>
</dbReference>
<reference evidence="17 18" key="1">
    <citation type="submission" date="2019-07" db="EMBL/GenBank/DDBJ databases">
        <title>Whole genome shotgun sequence of Cyclobacterium qasimii NBRC 106168.</title>
        <authorList>
            <person name="Hosoyama A."/>
            <person name="Uohara A."/>
            <person name="Ohji S."/>
            <person name="Ichikawa N."/>
        </authorList>
    </citation>
    <scope>NUCLEOTIDE SEQUENCE [LARGE SCALE GENOMIC DNA]</scope>
    <source>
        <strain evidence="17 18">NBRC 106168</strain>
    </source>
</reference>
<evidence type="ECO:0000259" key="16">
    <source>
        <dbReference type="Pfam" id="PF07715"/>
    </source>
</evidence>
<dbReference type="SUPFAM" id="SSF56935">
    <property type="entry name" value="Porins"/>
    <property type="match status" value="1"/>
</dbReference>
<keyword evidence="10 12" id="KW-0472">Membrane</keyword>
<dbReference type="CDD" id="cd01347">
    <property type="entry name" value="ligand_gated_channel"/>
    <property type="match status" value="1"/>
</dbReference>
<dbReference type="RefSeq" id="WP_020891580.1">
    <property type="nucleotide sequence ID" value="NZ_BJYV01000001.1"/>
</dbReference>
<feature type="chain" id="PRO_5022045224" evidence="14">
    <location>
        <begin position="21"/>
        <end position="780"/>
    </location>
</feature>
<keyword evidence="8" id="KW-0406">Ion transport</keyword>
<evidence type="ECO:0000313" key="18">
    <source>
        <dbReference type="Proteomes" id="UP000321301"/>
    </source>
</evidence>
<evidence type="ECO:0000259" key="15">
    <source>
        <dbReference type="Pfam" id="PF00593"/>
    </source>
</evidence>